<evidence type="ECO:0000313" key="11">
    <source>
        <dbReference type="EMBL" id="KAL2048644.1"/>
    </source>
</evidence>
<comment type="subcellular location">
    <subcellularLocation>
        <location evidence="1">Membrane</location>
    </subcellularLocation>
</comment>
<feature type="transmembrane region" description="Helical" evidence="8">
    <location>
        <begin position="28"/>
        <end position="51"/>
    </location>
</feature>
<dbReference type="PANTHER" id="PTHR47797">
    <property type="entry name" value="DEHYDROGENASE, PUTATIVE (AFU_ORTHOLOGUE AFUA_8G05805)-RELATED"/>
    <property type="match status" value="1"/>
</dbReference>
<keyword evidence="9" id="KW-0732">Signal</keyword>
<evidence type="ECO:0000256" key="5">
    <source>
        <dbReference type="ARBA" id="ARBA00022989"/>
    </source>
</evidence>
<evidence type="ECO:0000259" key="10">
    <source>
        <dbReference type="PROSITE" id="PS50939"/>
    </source>
</evidence>
<name>A0ABR4ASG8_9LECA</name>
<keyword evidence="3 8" id="KW-0812">Transmembrane</keyword>
<keyword evidence="4" id="KW-0249">Electron transport</keyword>
<dbReference type="CDD" id="cd08760">
    <property type="entry name" value="Cyt_b561_FRRS1_like"/>
    <property type="match status" value="1"/>
</dbReference>
<sequence>MKSTALFMVLWLATLASAQEKHPVRHKALIAHSALMGFTFAFLLPMGAIVLRISTVRGLVWIHAGIQAFAWILALAGLGLGVYLAIYPDYLVTASNGHSIIGIIVVTGLAFQPIAGYVHHLIYKKDKRRSFWAPLHVWWGRIFITAGIINGGLGTQLSDNTVKGKIAYGVIAGVIWLTWVGVVAWASIKDGKDKGEAGAKAYGHRMNSNNLDSSPESKEVATHV</sequence>
<feature type="chain" id="PRO_5046813357" description="Cytochrome b561 domain-containing protein" evidence="9">
    <location>
        <begin position="19"/>
        <end position="224"/>
    </location>
</feature>
<feature type="compositionally biased region" description="Basic and acidic residues" evidence="7">
    <location>
        <begin position="215"/>
        <end position="224"/>
    </location>
</feature>
<keyword evidence="12" id="KW-1185">Reference proteome</keyword>
<dbReference type="PROSITE" id="PS50939">
    <property type="entry name" value="CYTOCHROME_B561"/>
    <property type="match status" value="1"/>
</dbReference>
<keyword evidence="5 8" id="KW-1133">Transmembrane helix</keyword>
<dbReference type="PANTHER" id="PTHR47797:SF1">
    <property type="entry name" value="CYTOCHROME B561 DOMAIN-CONTAINING PROTEIN-RELATED"/>
    <property type="match status" value="1"/>
</dbReference>
<feature type="transmembrane region" description="Helical" evidence="8">
    <location>
        <begin position="98"/>
        <end position="119"/>
    </location>
</feature>
<feature type="transmembrane region" description="Helical" evidence="8">
    <location>
        <begin position="58"/>
        <end position="86"/>
    </location>
</feature>
<evidence type="ECO:0000256" key="7">
    <source>
        <dbReference type="SAM" id="MobiDB-lite"/>
    </source>
</evidence>
<proteinExistence type="predicted"/>
<feature type="transmembrane region" description="Helical" evidence="8">
    <location>
        <begin position="131"/>
        <end position="154"/>
    </location>
</feature>
<dbReference type="Pfam" id="PF03188">
    <property type="entry name" value="Cytochrom_B561"/>
    <property type="match status" value="1"/>
</dbReference>
<dbReference type="EMBL" id="JBEFKJ010000001">
    <property type="protein sequence ID" value="KAL2048644.1"/>
    <property type="molecule type" value="Genomic_DNA"/>
</dbReference>
<feature type="transmembrane region" description="Helical" evidence="8">
    <location>
        <begin position="166"/>
        <end position="186"/>
    </location>
</feature>
<accession>A0ABR4ASG8</accession>
<evidence type="ECO:0000256" key="9">
    <source>
        <dbReference type="SAM" id="SignalP"/>
    </source>
</evidence>
<organism evidence="11 12">
    <name type="scientific">Stereocaulon virgatum</name>
    <dbReference type="NCBI Taxonomy" id="373712"/>
    <lineage>
        <taxon>Eukaryota</taxon>
        <taxon>Fungi</taxon>
        <taxon>Dikarya</taxon>
        <taxon>Ascomycota</taxon>
        <taxon>Pezizomycotina</taxon>
        <taxon>Lecanoromycetes</taxon>
        <taxon>OSLEUM clade</taxon>
        <taxon>Lecanoromycetidae</taxon>
        <taxon>Lecanorales</taxon>
        <taxon>Lecanorineae</taxon>
        <taxon>Stereocaulaceae</taxon>
        <taxon>Stereocaulon</taxon>
    </lineage>
</organism>
<feature type="signal peptide" evidence="9">
    <location>
        <begin position="1"/>
        <end position="18"/>
    </location>
</feature>
<evidence type="ECO:0000313" key="12">
    <source>
        <dbReference type="Proteomes" id="UP001590950"/>
    </source>
</evidence>
<dbReference type="Gene3D" id="1.20.120.1770">
    <property type="match status" value="1"/>
</dbReference>
<evidence type="ECO:0000256" key="3">
    <source>
        <dbReference type="ARBA" id="ARBA00022692"/>
    </source>
</evidence>
<keyword evidence="2" id="KW-0813">Transport</keyword>
<reference evidence="11 12" key="1">
    <citation type="submission" date="2024-09" db="EMBL/GenBank/DDBJ databases">
        <title>Rethinking Asexuality: The Enigmatic Case of Functional Sexual Genes in Lepraria (Stereocaulaceae).</title>
        <authorList>
            <person name="Doellman M."/>
            <person name="Sun Y."/>
            <person name="Barcenas-Pena A."/>
            <person name="Lumbsch H.T."/>
            <person name="Grewe F."/>
        </authorList>
    </citation>
    <scope>NUCLEOTIDE SEQUENCE [LARGE SCALE GENOMIC DNA]</scope>
    <source>
        <strain evidence="11 12">Mercado 3170</strain>
    </source>
</reference>
<evidence type="ECO:0000256" key="4">
    <source>
        <dbReference type="ARBA" id="ARBA00022982"/>
    </source>
</evidence>
<keyword evidence="6 8" id="KW-0472">Membrane</keyword>
<dbReference type="InterPro" id="IPR006593">
    <property type="entry name" value="Cyt_b561/ferric_Rdtase_TM"/>
</dbReference>
<gene>
    <name evidence="11" type="ORF">N7G274_000556</name>
</gene>
<evidence type="ECO:0000256" key="2">
    <source>
        <dbReference type="ARBA" id="ARBA00022448"/>
    </source>
</evidence>
<dbReference type="Proteomes" id="UP001590950">
    <property type="component" value="Unassembled WGS sequence"/>
</dbReference>
<evidence type="ECO:0000256" key="1">
    <source>
        <dbReference type="ARBA" id="ARBA00004370"/>
    </source>
</evidence>
<evidence type="ECO:0000256" key="6">
    <source>
        <dbReference type="ARBA" id="ARBA00023136"/>
    </source>
</evidence>
<feature type="domain" description="Cytochrome b561" evidence="10">
    <location>
        <begin position="1"/>
        <end position="188"/>
    </location>
</feature>
<evidence type="ECO:0000256" key="8">
    <source>
        <dbReference type="SAM" id="Phobius"/>
    </source>
</evidence>
<protein>
    <recommendedName>
        <fullName evidence="10">Cytochrome b561 domain-containing protein</fullName>
    </recommendedName>
</protein>
<dbReference type="SMART" id="SM00665">
    <property type="entry name" value="B561"/>
    <property type="match status" value="1"/>
</dbReference>
<comment type="caution">
    <text evidence="11">The sequence shown here is derived from an EMBL/GenBank/DDBJ whole genome shotgun (WGS) entry which is preliminary data.</text>
</comment>
<feature type="region of interest" description="Disordered" evidence="7">
    <location>
        <begin position="202"/>
        <end position="224"/>
    </location>
</feature>